<gene>
    <name evidence="1" type="ORF">PMEA_00005383</name>
</gene>
<dbReference type="Proteomes" id="UP001159428">
    <property type="component" value="Unassembled WGS sequence"/>
</dbReference>
<sequence length="131" mass="15124">MVAISLNYWLPKFVMEVAKESGERYPPRTVYGIVCGLKRHLGDKYGDEKLNPLDAHDKRFGIFRRALDAEMKDATKEGLHIKCQKEEKEFLGSNFIKFQENSCKTFHGGVSDLKYIPRTVKHICHEEGVKH</sequence>
<proteinExistence type="predicted"/>
<organism evidence="1 2">
    <name type="scientific">Pocillopora meandrina</name>
    <dbReference type="NCBI Taxonomy" id="46732"/>
    <lineage>
        <taxon>Eukaryota</taxon>
        <taxon>Metazoa</taxon>
        <taxon>Cnidaria</taxon>
        <taxon>Anthozoa</taxon>
        <taxon>Hexacorallia</taxon>
        <taxon>Scleractinia</taxon>
        <taxon>Astrocoeniina</taxon>
        <taxon>Pocilloporidae</taxon>
        <taxon>Pocillopora</taxon>
    </lineage>
</organism>
<evidence type="ECO:0000313" key="1">
    <source>
        <dbReference type="EMBL" id="CAH3166645.1"/>
    </source>
</evidence>
<dbReference type="AlphaFoldDB" id="A0AAU9Y3P4"/>
<feature type="non-terminal residue" evidence="1">
    <location>
        <position position="131"/>
    </location>
</feature>
<accession>A0AAU9Y3P4</accession>
<dbReference type="EMBL" id="CALNXJ010000139">
    <property type="protein sequence ID" value="CAH3166645.1"/>
    <property type="molecule type" value="Genomic_DNA"/>
</dbReference>
<name>A0AAU9Y3P4_9CNID</name>
<evidence type="ECO:0000313" key="2">
    <source>
        <dbReference type="Proteomes" id="UP001159428"/>
    </source>
</evidence>
<comment type="caution">
    <text evidence="1">The sequence shown here is derived from an EMBL/GenBank/DDBJ whole genome shotgun (WGS) entry which is preliminary data.</text>
</comment>
<protein>
    <submittedName>
        <fullName evidence="1">Uncharacterized protein</fullName>
    </submittedName>
</protein>
<reference evidence="1 2" key="1">
    <citation type="submission" date="2022-05" db="EMBL/GenBank/DDBJ databases">
        <authorList>
            <consortium name="Genoscope - CEA"/>
            <person name="William W."/>
        </authorList>
    </citation>
    <scope>NUCLEOTIDE SEQUENCE [LARGE SCALE GENOMIC DNA]</scope>
</reference>
<keyword evidence="2" id="KW-1185">Reference proteome</keyword>